<keyword evidence="3" id="KW-0732">Signal</keyword>
<name>A0ABZ2L8A3_9BACT</name>
<feature type="domain" description="CusB-like beta-barrel" evidence="4">
    <location>
        <begin position="231"/>
        <end position="308"/>
    </location>
</feature>
<sequence length="374" mass="40136">MRSSPLKVALLLCGASGVLFSACKRNEAAIPEGTAPVPTVEHRSGKVFVPEGSPLRQRIEVKPAEMKSIERHIVAPSAVEAEPTRLAKIAPPLAGRIVKLFVRFGDSVKAGAPLFTIDSPDLVAAQSDYLKAKSASAQAERDVARQKDLVDHGIGAQKELEQAQTDRETAKSELERTTMRLQLLGVGPGNVGGPMTVRSPIAGRVIDLSTAPGQFQNDPASILMIVADLSNVWVTANIQEKDIRRVHQGDDAVATFTAYPGESFPGKVAFVGDLLDAETRTIKVRIAFDNPESRLKPAMFATVSFHGKAVPELMVPVASVVIASDKSHVFFETGPWEFERRPVTVGDQVGDQFIVVKGLEAGQRIVTANAVLLP</sequence>
<evidence type="ECO:0000313" key="7">
    <source>
        <dbReference type="EMBL" id="WXB07159.1"/>
    </source>
</evidence>
<dbReference type="InterPro" id="IPR058649">
    <property type="entry name" value="CzcB_C"/>
</dbReference>
<dbReference type="Pfam" id="PF25975">
    <property type="entry name" value="CzcB_C"/>
    <property type="match status" value="1"/>
</dbReference>
<gene>
    <name evidence="7" type="ORF">LVJ94_07910</name>
</gene>
<protein>
    <submittedName>
        <fullName evidence="7">Efflux RND transporter periplasmic adaptor subunit</fullName>
    </submittedName>
</protein>
<organism evidence="7 8">
    <name type="scientific">Pendulispora rubella</name>
    <dbReference type="NCBI Taxonomy" id="2741070"/>
    <lineage>
        <taxon>Bacteria</taxon>
        <taxon>Pseudomonadati</taxon>
        <taxon>Myxococcota</taxon>
        <taxon>Myxococcia</taxon>
        <taxon>Myxococcales</taxon>
        <taxon>Sorangiineae</taxon>
        <taxon>Pendulisporaceae</taxon>
        <taxon>Pendulispora</taxon>
    </lineage>
</organism>
<dbReference type="InterPro" id="IPR051909">
    <property type="entry name" value="MFP_Cation_Efflux"/>
</dbReference>
<evidence type="ECO:0000259" key="6">
    <source>
        <dbReference type="Pfam" id="PF25975"/>
    </source>
</evidence>
<evidence type="ECO:0000259" key="5">
    <source>
        <dbReference type="Pfam" id="PF25973"/>
    </source>
</evidence>
<keyword evidence="2" id="KW-0813">Transport</keyword>
<dbReference type="InterPro" id="IPR006143">
    <property type="entry name" value="RND_pump_MFP"/>
</dbReference>
<proteinExistence type="inferred from homology"/>
<dbReference type="Gene3D" id="1.10.287.470">
    <property type="entry name" value="Helix hairpin bin"/>
    <property type="match status" value="1"/>
</dbReference>
<evidence type="ECO:0000259" key="4">
    <source>
        <dbReference type="Pfam" id="PF25954"/>
    </source>
</evidence>
<dbReference type="NCBIfam" id="TIGR01730">
    <property type="entry name" value="RND_mfp"/>
    <property type="match status" value="1"/>
</dbReference>
<feature type="domain" description="CzcB-like barrel-sandwich hybrid" evidence="5">
    <location>
        <begin position="85"/>
        <end position="225"/>
    </location>
</feature>
<dbReference type="PROSITE" id="PS51257">
    <property type="entry name" value="PROKAR_LIPOPROTEIN"/>
    <property type="match status" value="1"/>
</dbReference>
<dbReference type="Gene3D" id="2.40.30.170">
    <property type="match status" value="1"/>
</dbReference>
<dbReference type="Gene3D" id="2.40.420.20">
    <property type="match status" value="1"/>
</dbReference>
<dbReference type="SUPFAM" id="SSF111369">
    <property type="entry name" value="HlyD-like secretion proteins"/>
    <property type="match status" value="1"/>
</dbReference>
<reference evidence="7" key="1">
    <citation type="submission" date="2021-12" db="EMBL/GenBank/DDBJ databases">
        <title>Discovery of the Pendulisporaceae a myxobacterial family with distinct sporulation behavior and unique specialized metabolism.</title>
        <authorList>
            <person name="Garcia R."/>
            <person name="Popoff A."/>
            <person name="Bader C.D."/>
            <person name="Loehr J."/>
            <person name="Walesch S."/>
            <person name="Walt C."/>
            <person name="Boldt J."/>
            <person name="Bunk B."/>
            <person name="Haeckl F.J.F.P.J."/>
            <person name="Gunesch A.P."/>
            <person name="Birkelbach J."/>
            <person name="Nuebel U."/>
            <person name="Pietschmann T."/>
            <person name="Bach T."/>
            <person name="Mueller R."/>
        </authorList>
    </citation>
    <scope>NUCLEOTIDE SEQUENCE</scope>
    <source>
        <strain evidence="7">MSr11367</strain>
    </source>
</reference>
<dbReference type="RefSeq" id="WP_394836819.1">
    <property type="nucleotide sequence ID" value="NZ_CP089929.1"/>
</dbReference>
<dbReference type="EMBL" id="CP089983">
    <property type="protein sequence ID" value="WXB07159.1"/>
    <property type="molecule type" value="Genomic_DNA"/>
</dbReference>
<dbReference type="Pfam" id="PF25973">
    <property type="entry name" value="BSH_CzcB"/>
    <property type="match status" value="1"/>
</dbReference>
<evidence type="ECO:0000256" key="1">
    <source>
        <dbReference type="ARBA" id="ARBA00009477"/>
    </source>
</evidence>
<dbReference type="Pfam" id="PF25954">
    <property type="entry name" value="Beta-barrel_RND_2"/>
    <property type="match status" value="1"/>
</dbReference>
<feature type="domain" description="CzcB-like C-terminal circularly permuted SH3-like" evidence="6">
    <location>
        <begin position="314"/>
        <end position="370"/>
    </location>
</feature>
<dbReference type="InterPro" id="IPR058792">
    <property type="entry name" value="Beta-barrel_RND_2"/>
</dbReference>
<dbReference type="Gene3D" id="2.40.50.100">
    <property type="match status" value="1"/>
</dbReference>
<evidence type="ECO:0000313" key="8">
    <source>
        <dbReference type="Proteomes" id="UP001374803"/>
    </source>
</evidence>
<dbReference type="PANTHER" id="PTHR30097">
    <property type="entry name" value="CATION EFFLUX SYSTEM PROTEIN CUSB"/>
    <property type="match status" value="1"/>
</dbReference>
<dbReference type="Proteomes" id="UP001374803">
    <property type="component" value="Chromosome"/>
</dbReference>
<feature type="chain" id="PRO_5045506670" evidence="3">
    <location>
        <begin position="22"/>
        <end position="374"/>
    </location>
</feature>
<evidence type="ECO:0000256" key="2">
    <source>
        <dbReference type="ARBA" id="ARBA00022448"/>
    </source>
</evidence>
<feature type="signal peptide" evidence="3">
    <location>
        <begin position="1"/>
        <end position="21"/>
    </location>
</feature>
<dbReference type="InterPro" id="IPR058647">
    <property type="entry name" value="BSH_CzcB-like"/>
</dbReference>
<comment type="similarity">
    <text evidence="1">Belongs to the membrane fusion protein (MFP) (TC 8.A.1) family.</text>
</comment>
<accession>A0ABZ2L8A3</accession>
<keyword evidence="8" id="KW-1185">Reference proteome</keyword>
<evidence type="ECO:0000256" key="3">
    <source>
        <dbReference type="SAM" id="SignalP"/>
    </source>
</evidence>
<dbReference type="PANTHER" id="PTHR30097:SF16">
    <property type="entry name" value="CATION EFFLUX SYSTEM (CZCB-LIKE)"/>
    <property type="match status" value="1"/>
</dbReference>